<comment type="subcellular location">
    <subcellularLocation>
        <location evidence="3">Cell projection</location>
        <location evidence="3">Ruffle membrane</location>
    </subcellularLocation>
    <subcellularLocation>
        <location evidence="2">Cytoplasm</location>
    </subcellularLocation>
    <subcellularLocation>
        <location evidence="1">Membrane</location>
        <topology evidence="1">Peripheral membrane protein</topology>
    </subcellularLocation>
</comment>
<dbReference type="Gene3D" id="3.10.129.10">
    <property type="entry name" value="Hotdog Thioesterase"/>
    <property type="match status" value="1"/>
</dbReference>
<evidence type="ECO:0000313" key="26">
    <source>
        <dbReference type="Proteomes" id="UP000252167"/>
    </source>
</evidence>
<evidence type="ECO:0000256" key="17">
    <source>
        <dbReference type="ARBA" id="ARBA00040123"/>
    </source>
</evidence>
<evidence type="ECO:0000256" key="14">
    <source>
        <dbReference type="ARBA" id="ARBA00037002"/>
    </source>
</evidence>
<keyword evidence="10" id="KW-0443">Lipid metabolism</keyword>
<dbReference type="RefSeq" id="WP_113607103.1">
    <property type="nucleotide sequence ID" value="NZ_CM125969.1"/>
</dbReference>
<evidence type="ECO:0000256" key="1">
    <source>
        <dbReference type="ARBA" id="ARBA00004170"/>
    </source>
</evidence>
<evidence type="ECO:0000256" key="21">
    <source>
        <dbReference type="ARBA" id="ARBA00047969"/>
    </source>
</evidence>
<dbReference type="PANTHER" id="PTHR12418:SF19">
    <property type="entry name" value="ACYL-COENZYME A THIOESTERASE THEM4"/>
    <property type="match status" value="1"/>
</dbReference>
<comment type="catalytic activity">
    <reaction evidence="22">
        <text>dodecanoyl-CoA + H2O = dodecanoate + CoA + H(+)</text>
        <dbReference type="Rhea" id="RHEA:30135"/>
        <dbReference type="ChEBI" id="CHEBI:15377"/>
        <dbReference type="ChEBI" id="CHEBI:15378"/>
        <dbReference type="ChEBI" id="CHEBI:18262"/>
        <dbReference type="ChEBI" id="CHEBI:57287"/>
        <dbReference type="ChEBI" id="CHEBI:57375"/>
    </reaction>
    <physiologicalReaction direction="left-to-right" evidence="22">
        <dbReference type="Rhea" id="RHEA:30136"/>
    </physiologicalReaction>
</comment>
<comment type="similarity">
    <text evidence="15">Belongs to the THEM4/THEM5 thioesterase family.</text>
</comment>
<dbReference type="EMBL" id="POAF01000003">
    <property type="protein sequence ID" value="RBM01826.1"/>
    <property type="molecule type" value="Genomic_DNA"/>
</dbReference>
<dbReference type="PANTHER" id="PTHR12418">
    <property type="entry name" value="ACYL-COENZYME A THIOESTERASE THEM4"/>
    <property type="match status" value="1"/>
</dbReference>
<dbReference type="InterPro" id="IPR029069">
    <property type="entry name" value="HotDog_dom_sf"/>
</dbReference>
<organism evidence="25 26">
    <name type="scientific">Glutamicibacter soli</name>
    <dbReference type="NCBI Taxonomy" id="453836"/>
    <lineage>
        <taxon>Bacteria</taxon>
        <taxon>Bacillati</taxon>
        <taxon>Actinomycetota</taxon>
        <taxon>Actinomycetes</taxon>
        <taxon>Micrococcales</taxon>
        <taxon>Micrococcaceae</taxon>
        <taxon>Glutamicibacter</taxon>
    </lineage>
</organism>
<keyword evidence="9" id="KW-0809">Transit peptide</keyword>
<comment type="caution">
    <text evidence="25">The sequence shown here is derived from an EMBL/GenBank/DDBJ whole genome shotgun (WGS) entry which is preliminary data.</text>
</comment>
<comment type="catalytic activity">
    <reaction evidence="21">
        <text>decanoyl-CoA + H2O = decanoate + CoA + H(+)</text>
        <dbReference type="Rhea" id="RHEA:40059"/>
        <dbReference type="ChEBI" id="CHEBI:15377"/>
        <dbReference type="ChEBI" id="CHEBI:15378"/>
        <dbReference type="ChEBI" id="CHEBI:27689"/>
        <dbReference type="ChEBI" id="CHEBI:57287"/>
        <dbReference type="ChEBI" id="CHEBI:61430"/>
    </reaction>
    <physiologicalReaction direction="left-to-right" evidence="21">
        <dbReference type="Rhea" id="RHEA:40060"/>
    </physiologicalReaction>
</comment>
<evidence type="ECO:0000256" key="20">
    <source>
        <dbReference type="ARBA" id="ARBA00047734"/>
    </source>
</evidence>
<feature type="domain" description="Thioesterase" evidence="24">
    <location>
        <begin position="124"/>
        <end position="193"/>
    </location>
</feature>
<keyword evidence="8" id="KW-0276">Fatty acid metabolism</keyword>
<comment type="catalytic activity">
    <reaction evidence="23">
        <text>tetradecanoyl-CoA + H2O = tetradecanoate + CoA + H(+)</text>
        <dbReference type="Rhea" id="RHEA:40119"/>
        <dbReference type="ChEBI" id="CHEBI:15377"/>
        <dbReference type="ChEBI" id="CHEBI:15378"/>
        <dbReference type="ChEBI" id="CHEBI:30807"/>
        <dbReference type="ChEBI" id="CHEBI:57287"/>
        <dbReference type="ChEBI" id="CHEBI:57385"/>
    </reaction>
    <physiologicalReaction direction="left-to-right" evidence="23">
        <dbReference type="Rhea" id="RHEA:40120"/>
    </physiologicalReaction>
</comment>
<evidence type="ECO:0000256" key="5">
    <source>
        <dbReference type="ARBA" id="ARBA00022490"/>
    </source>
</evidence>
<evidence type="ECO:0000256" key="3">
    <source>
        <dbReference type="ARBA" id="ARBA00004632"/>
    </source>
</evidence>
<reference evidence="25 26" key="1">
    <citation type="submission" date="2018-01" db="EMBL/GenBank/DDBJ databases">
        <title>Glutamicibacter soli strain NHPC-3 Whole genome sequence and assembly.</title>
        <authorList>
            <person name="Choudhury P."/>
            <person name="Gupta D."/>
            <person name="Sengupta K."/>
            <person name="Jawed A."/>
            <person name="Sultana N."/>
            <person name="Saha P."/>
        </authorList>
    </citation>
    <scope>NUCLEOTIDE SEQUENCE [LARGE SCALE GENOMIC DNA]</scope>
    <source>
        <strain evidence="25 26">NHPC-3</strain>
    </source>
</reference>
<evidence type="ECO:0000256" key="13">
    <source>
        <dbReference type="ARBA" id="ARBA00035852"/>
    </source>
</evidence>
<comment type="catalytic activity">
    <reaction evidence="13">
        <text>(5Z,8Z,11Z,14Z)-eicosatetraenoyl-CoA + H2O = (5Z,8Z,11Z,14Z)-eicosatetraenoate + CoA + H(+)</text>
        <dbReference type="Rhea" id="RHEA:40151"/>
        <dbReference type="ChEBI" id="CHEBI:15377"/>
        <dbReference type="ChEBI" id="CHEBI:15378"/>
        <dbReference type="ChEBI" id="CHEBI:32395"/>
        <dbReference type="ChEBI" id="CHEBI:57287"/>
        <dbReference type="ChEBI" id="CHEBI:57368"/>
    </reaction>
    <physiologicalReaction direction="left-to-right" evidence="13">
        <dbReference type="Rhea" id="RHEA:40152"/>
    </physiologicalReaction>
</comment>
<keyword evidence="26" id="KW-1185">Reference proteome</keyword>
<dbReference type="EC" id="3.1.2.2" evidence="16"/>
<evidence type="ECO:0000256" key="22">
    <source>
        <dbReference type="ARBA" id="ARBA00048074"/>
    </source>
</evidence>
<evidence type="ECO:0000256" key="10">
    <source>
        <dbReference type="ARBA" id="ARBA00023098"/>
    </source>
</evidence>
<protein>
    <recommendedName>
        <fullName evidence="17">Acyl-coenzyme A thioesterase THEM4</fullName>
        <ecNumber evidence="16">3.1.2.2</ecNumber>
    </recommendedName>
    <alternativeName>
        <fullName evidence="18">Thioesterase superfamily member 4</fullName>
    </alternativeName>
</protein>
<dbReference type="InterPro" id="IPR052365">
    <property type="entry name" value="THEM4/THEM5_acyl-CoA_thioest"/>
</dbReference>
<sequence length="214" mass="23491">MTRQVALPDGGEKVRAAGGEKLLEAAGQVRELLDAMVRLDVRTPAAPELVERLDEVLELLRVEIAPESAMVPDLFKDRKGDYMDRSPVSGALNPMAPPVSLRMDGENGVRTSTRLGLPYQGPPGRVHGGWVATLLDHVMGFAAGTVDQWIFTRSLTVDYDHAVPLFEELELTAWVEEIDGRKIWVRGQIEAGGKVVAQARGLWLPPRNRPAPQD</sequence>
<evidence type="ECO:0000256" key="23">
    <source>
        <dbReference type="ARBA" id="ARBA00048180"/>
    </source>
</evidence>
<evidence type="ECO:0000256" key="15">
    <source>
        <dbReference type="ARBA" id="ARBA00038456"/>
    </source>
</evidence>
<proteinExistence type="inferred from homology"/>
<comment type="catalytic activity">
    <reaction evidence="14">
        <text>(9Z)-octadecenoyl-CoA + H2O = (9Z)-octadecenoate + CoA + H(+)</text>
        <dbReference type="Rhea" id="RHEA:40139"/>
        <dbReference type="ChEBI" id="CHEBI:15377"/>
        <dbReference type="ChEBI" id="CHEBI:15378"/>
        <dbReference type="ChEBI" id="CHEBI:30823"/>
        <dbReference type="ChEBI" id="CHEBI:57287"/>
        <dbReference type="ChEBI" id="CHEBI:57387"/>
    </reaction>
    <physiologicalReaction direction="left-to-right" evidence="14">
        <dbReference type="Rhea" id="RHEA:40140"/>
    </physiologicalReaction>
</comment>
<keyword evidence="11" id="KW-0472">Membrane</keyword>
<evidence type="ECO:0000256" key="11">
    <source>
        <dbReference type="ARBA" id="ARBA00023136"/>
    </source>
</evidence>
<evidence type="ECO:0000256" key="2">
    <source>
        <dbReference type="ARBA" id="ARBA00004496"/>
    </source>
</evidence>
<comment type="catalytic activity">
    <reaction evidence="19">
        <text>octanoyl-CoA + H2O = octanoate + CoA + H(+)</text>
        <dbReference type="Rhea" id="RHEA:30143"/>
        <dbReference type="ChEBI" id="CHEBI:15377"/>
        <dbReference type="ChEBI" id="CHEBI:15378"/>
        <dbReference type="ChEBI" id="CHEBI:25646"/>
        <dbReference type="ChEBI" id="CHEBI:57287"/>
        <dbReference type="ChEBI" id="CHEBI:57386"/>
    </reaction>
    <physiologicalReaction direction="left-to-right" evidence="19">
        <dbReference type="Rhea" id="RHEA:30144"/>
    </physiologicalReaction>
</comment>
<keyword evidence="7" id="KW-0378">Hydrolase</keyword>
<evidence type="ECO:0000313" key="25">
    <source>
        <dbReference type="EMBL" id="RBM01826.1"/>
    </source>
</evidence>
<dbReference type="Proteomes" id="UP000252167">
    <property type="component" value="Unassembled WGS sequence"/>
</dbReference>
<dbReference type="GO" id="GO:0016787">
    <property type="term" value="F:hydrolase activity"/>
    <property type="evidence" value="ECO:0007669"/>
    <property type="project" value="UniProtKB-KW"/>
</dbReference>
<evidence type="ECO:0000256" key="7">
    <source>
        <dbReference type="ARBA" id="ARBA00022801"/>
    </source>
</evidence>
<evidence type="ECO:0000256" key="8">
    <source>
        <dbReference type="ARBA" id="ARBA00022832"/>
    </source>
</evidence>
<name>A0A365YGJ3_9MICC</name>
<accession>A0A365YGJ3</accession>
<gene>
    <name evidence="25" type="ORF">C1H84_08290</name>
</gene>
<evidence type="ECO:0000256" key="19">
    <source>
        <dbReference type="ARBA" id="ARBA00047588"/>
    </source>
</evidence>
<dbReference type="GO" id="GO:0005737">
    <property type="term" value="C:cytoplasm"/>
    <property type="evidence" value="ECO:0007669"/>
    <property type="project" value="UniProtKB-SubCell"/>
</dbReference>
<dbReference type="AlphaFoldDB" id="A0A365YGJ3"/>
<dbReference type="InterPro" id="IPR006683">
    <property type="entry name" value="Thioestr_dom"/>
</dbReference>
<evidence type="ECO:0000256" key="6">
    <source>
        <dbReference type="ARBA" id="ARBA00022703"/>
    </source>
</evidence>
<keyword evidence="4" id="KW-1003">Cell membrane</keyword>
<keyword evidence="6" id="KW-0053">Apoptosis</keyword>
<dbReference type="Pfam" id="PF03061">
    <property type="entry name" value="4HBT"/>
    <property type="match status" value="1"/>
</dbReference>
<keyword evidence="5" id="KW-0963">Cytoplasm</keyword>
<evidence type="ECO:0000256" key="4">
    <source>
        <dbReference type="ARBA" id="ARBA00022475"/>
    </source>
</evidence>
<evidence type="ECO:0000259" key="24">
    <source>
        <dbReference type="Pfam" id="PF03061"/>
    </source>
</evidence>
<dbReference type="GO" id="GO:0016020">
    <property type="term" value="C:membrane"/>
    <property type="evidence" value="ECO:0007669"/>
    <property type="project" value="UniProtKB-SubCell"/>
</dbReference>
<dbReference type="SUPFAM" id="SSF54637">
    <property type="entry name" value="Thioesterase/thiol ester dehydrase-isomerase"/>
    <property type="match status" value="1"/>
</dbReference>
<evidence type="ECO:0000256" key="12">
    <source>
        <dbReference type="ARBA" id="ARBA00023273"/>
    </source>
</evidence>
<keyword evidence="12" id="KW-0966">Cell projection</keyword>
<dbReference type="CDD" id="cd03443">
    <property type="entry name" value="PaaI_thioesterase"/>
    <property type="match status" value="1"/>
</dbReference>
<evidence type="ECO:0000256" key="18">
    <source>
        <dbReference type="ARBA" id="ARBA00043210"/>
    </source>
</evidence>
<dbReference type="GO" id="GO:0006631">
    <property type="term" value="P:fatty acid metabolic process"/>
    <property type="evidence" value="ECO:0007669"/>
    <property type="project" value="UniProtKB-KW"/>
</dbReference>
<evidence type="ECO:0000256" key="16">
    <source>
        <dbReference type="ARBA" id="ARBA00038848"/>
    </source>
</evidence>
<evidence type="ECO:0000256" key="9">
    <source>
        <dbReference type="ARBA" id="ARBA00022946"/>
    </source>
</evidence>
<comment type="catalytic activity">
    <reaction evidence="20">
        <text>hexadecanoyl-CoA + H2O = hexadecanoate + CoA + H(+)</text>
        <dbReference type="Rhea" id="RHEA:16645"/>
        <dbReference type="ChEBI" id="CHEBI:7896"/>
        <dbReference type="ChEBI" id="CHEBI:15377"/>
        <dbReference type="ChEBI" id="CHEBI:15378"/>
        <dbReference type="ChEBI" id="CHEBI:57287"/>
        <dbReference type="ChEBI" id="CHEBI:57379"/>
        <dbReference type="EC" id="3.1.2.2"/>
    </reaction>
    <physiologicalReaction direction="left-to-right" evidence="20">
        <dbReference type="Rhea" id="RHEA:16646"/>
    </physiologicalReaction>
</comment>